<dbReference type="STRING" id="1798704.A3J93_04190"/>
<dbReference type="InterPro" id="IPR015797">
    <property type="entry name" value="NUDIX_hydrolase-like_dom_sf"/>
</dbReference>
<accession>A0A1F6NXQ1</accession>
<dbReference type="SUPFAM" id="SSF55811">
    <property type="entry name" value="Nudix"/>
    <property type="match status" value="1"/>
</dbReference>
<feature type="domain" description="Nudix hydrolase" evidence="1">
    <location>
        <begin position="1"/>
        <end position="133"/>
    </location>
</feature>
<gene>
    <name evidence="2" type="ORF">A3J93_04190</name>
</gene>
<dbReference type="PANTHER" id="PTHR43736">
    <property type="entry name" value="ADP-RIBOSE PYROPHOSPHATASE"/>
    <property type="match status" value="1"/>
</dbReference>
<dbReference type="EMBL" id="MFQZ01000002">
    <property type="protein sequence ID" value="OGH88434.1"/>
    <property type="molecule type" value="Genomic_DNA"/>
</dbReference>
<dbReference type="CDD" id="cd18873">
    <property type="entry name" value="NUDIX_NadM_like"/>
    <property type="match status" value="1"/>
</dbReference>
<dbReference type="Gene3D" id="3.90.79.10">
    <property type="entry name" value="Nucleoside Triphosphate Pyrophosphohydrolase"/>
    <property type="match status" value="1"/>
</dbReference>
<sequence>MPILTTDGLITINKQKIILIKRAKEPFMNKFVMPGGHVDEDDVNVAGACARELEEEIGLKIKPENLKLLTILDYPDRDPRPGKRISVVYHIDLESMPELKADTDAKEVIIKNLSELTPDEIGFDHWEAIRMVR</sequence>
<comment type="caution">
    <text evidence="2">The sequence shown here is derived from an EMBL/GenBank/DDBJ whole genome shotgun (WGS) entry which is preliminary data.</text>
</comment>
<dbReference type="PANTHER" id="PTHR43736:SF1">
    <property type="entry name" value="DIHYDRONEOPTERIN TRIPHOSPHATE DIPHOSPHATASE"/>
    <property type="match status" value="1"/>
</dbReference>
<proteinExistence type="predicted"/>
<organism evidence="2 3">
    <name type="scientific">Candidatus Magasanikbacteria bacterium RIFOXYC2_FULL_42_28</name>
    <dbReference type="NCBI Taxonomy" id="1798704"/>
    <lineage>
        <taxon>Bacteria</taxon>
        <taxon>Candidatus Magasanikiibacteriota</taxon>
    </lineage>
</organism>
<dbReference type="Pfam" id="PF00293">
    <property type="entry name" value="NUDIX"/>
    <property type="match status" value="1"/>
</dbReference>
<evidence type="ECO:0000313" key="3">
    <source>
        <dbReference type="Proteomes" id="UP000177907"/>
    </source>
</evidence>
<dbReference type="PROSITE" id="PS51462">
    <property type="entry name" value="NUDIX"/>
    <property type="match status" value="1"/>
</dbReference>
<evidence type="ECO:0000259" key="1">
    <source>
        <dbReference type="PROSITE" id="PS51462"/>
    </source>
</evidence>
<name>A0A1F6NXQ1_9BACT</name>
<reference evidence="2 3" key="1">
    <citation type="journal article" date="2016" name="Nat. Commun.">
        <title>Thousands of microbial genomes shed light on interconnected biogeochemical processes in an aquifer system.</title>
        <authorList>
            <person name="Anantharaman K."/>
            <person name="Brown C.T."/>
            <person name="Hug L.A."/>
            <person name="Sharon I."/>
            <person name="Castelle C.J."/>
            <person name="Probst A.J."/>
            <person name="Thomas B.C."/>
            <person name="Singh A."/>
            <person name="Wilkins M.J."/>
            <person name="Karaoz U."/>
            <person name="Brodie E.L."/>
            <person name="Williams K.H."/>
            <person name="Hubbard S.S."/>
            <person name="Banfield J.F."/>
        </authorList>
    </citation>
    <scope>NUCLEOTIDE SEQUENCE [LARGE SCALE GENOMIC DNA]</scope>
</reference>
<evidence type="ECO:0000313" key="2">
    <source>
        <dbReference type="EMBL" id="OGH88434.1"/>
    </source>
</evidence>
<dbReference type="InterPro" id="IPR000086">
    <property type="entry name" value="NUDIX_hydrolase_dom"/>
</dbReference>
<dbReference type="Proteomes" id="UP000177907">
    <property type="component" value="Unassembled WGS sequence"/>
</dbReference>
<protein>
    <recommendedName>
        <fullName evidence="1">Nudix hydrolase domain-containing protein</fullName>
    </recommendedName>
</protein>
<dbReference type="AlphaFoldDB" id="A0A1F6NXQ1"/>